<evidence type="ECO:0000313" key="2">
    <source>
        <dbReference type="EMBL" id="EJW89572.1"/>
    </source>
</evidence>
<reference evidence="2" key="1">
    <citation type="journal article" date="2012" name="PLoS ONE">
        <title>Gene sets for utilization of primary and secondary nutrition supplies in the distal gut of endangered iberian lynx.</title>
        <authorList>
            <person name="Alcaide M."/>
            <person name="Messina E."/>
            <person name="Richter M."/>
            <person name="Bargiela R."/>
            <person name="Peplies J."/>
            <person name="Huws S.A."/>
            <person name="Newbold C.J."/>
            <person name="Golyshin P.N."/>
            <person name="Simon M.A."/>
            <person name="Lopez G."/>
            <person name="Yakimov M.M."/>
            <person name="Ferrer M."/>
        </authorList>
    </citation>
    <scope>NUCLEOTIDE SEQUENCE</scope>
</reference>
<comment type="caution">
    <text evidence="2">The sequence shown here is derived from an EMBL/GenBank/DDBJ whole genome shotgun (WGS) entry which is preliminary data.</text>
</comment>
<evidence type="ECO:0000313" key="1">
    <source>
        <dbReference type="EMBL" id="EJW89324.1"/>
    </source>
</evidence>
<feature type="non-terminal residue" evidence="2">
    <location>
        <position position="33"/>
    </location>
</feature>
<accession>J9FIY6</accession>
<gene>
    <name evidence="2" type="ORF">EVA_22321</name>
    <name evidence="1" type="ORF">EVA_22570</name>
</gene>
<protein>
    <submittedName>
        <fullName evidence="2">Uncharacterized protein</fullName>
    </submittedName>
</protein>
<dbReference type="EMBL" id="AMCI01009543">
    <property type="protein sequence ID" value="EJW89324.1"/>
    <property type="molecule type" value="Genomic_DNA"/>
</dbReference>
<dbReference type="AlphaFoldDB" id="J9FIY6"/>
<proteinExistence type="predicted"/>
<name>J9FIY6_9ZZZZ</name>
<sequence length="33" mass="3861">MAKKKNAEQDVGLVRMFNEMKKSHPDALLLFRN</sequence>
<organism evidence="2">
    <name type="scientific">gut metagenome</name>
    <dbReference type="NCBI Taxonomy" id="749906"/>
    <lineage>
        <taxon>unclassified sequences</taxon>
        <taxon>metagenomes</taxon>
        <taxon>organismal metagenomes</taxon>
    </lineage>
</organism>
<dbReference type="EMBL" id="AMCI01009388">
    <property type="protein sequence ID" value="EJW89572.1"/>
    <property type="molecule type" value="Genomic_DNA"/>
</dbReference>